<dbReference type="RefSeq" id="WP_151150712.1">
    <property type="nucleotide sequence ID" value="NZ_WAIE01000003.1"/>
</dbReference>
<evidence type="ECO:0000313" key="4">
    <source>
        <dbReference type="Proteomes" id="UP000438699"/>
    </source>
</evidence>
<dbReference type="PANTHER" id="PTHR33525">
    <property type="match status" value="1"/>
</dbReference>
<dbReference type="Gene3D" id="1.10.3210.10">
    <property type="entry name" value="Hypothetical protein af1432"/>
    <property type="match status" value="1"/>
</dbReference>
<comment type="caution">
    <text evidence="3">The sequence shown here is derived from an EMBL/GenBank/DDBJ whole genome shotgun (WGS) entry which is preliminary data.</text>
</comment>
<dbReference type="OrthoDB" id="9804751at2"/>
<dbReference type="InterPro" id="IPR014408">
    <property type="entry name" value="dGMP_Pdiesterase_EAL/HD-GYP"/>
</dbReference>
<sequence>MTADNSTCSVQENIFVARQPIFDRSEKIWGYELLHRESETAMVANISDGDVATQAVIADGVSLAMEGLTGKHQRILINFPQNLLVAGAALALPKDTCVVEILEDVRPTPEVLDALRELKKAGYTLAMDDFCGETCLLPFLDLVDIVKVDILGLDSDPDKIRAVHSVAGRRTATLLAEKVEDRETYDLLRDMGFDLFQGFFFSKPQIVPGKKLSSSQMSKLQLLRELGKDDFELREIANILKADPSLSFRLFRHINSAGFGLNSKVDTLDRAVVIMGQRPIAQWLRTALMSDLNSSSNAGELVFLSVQRAKFLEMLAMHAGMTKNVHPDSFFVVGLFSLLDSMLGMRMKDLLKTLPLDEIITCTLDGSCPEHTLLKLAHSYERGYWADTDKRIREMNLDRRTVDALYVEARNWAQRALAA</sequence>
<accession>A0A6N6N3H3</accession>
<dbReference type="SMART" id="SM00052">
    <property type="entry name" value="EAL"/>
    <property type="match status" value="1"/>
</dbReference>
<reference evidence="3 4" key="1">
    <citation type="journal article" date="2017" name="Int. J. Syst. Evol. Microbiol.">
        <title>Desulfovibrio senegalensis sp. nov., a mesophilic sulfate reducer isolated from marine sediment.</title>
        <authorList>
            <person name="Thioye A."/>
            <person name="Gam Z.B.A."/>
            <person name="Mbengue M."/>
            <person name="Cayol J.L."/>
            <person name="Joseph-Bartoli M."/>
            <person name="Toure-Kane C."/>
            <person name="Labat M."/>
        </authorList>
    </citation>
    <scope>NUCLEOTIDE SEQUENCE [LARGE SCALE GENOMIC DNA]</scope>
    <source>
        <strain evidence="3 4">DSM 101509</strain>
    </source>
</reference>
<keyword evidence="4" id="KW-1185">Reference proteome</keyword>
<protein>
    <submittedName>
        <fullName evidence="3">EAL domain-containing protein</fullName>
    </submittedName>
</protein>
<dbReference type="PROSITE" id="PS51833">
    <property type="entry name" value="HDOD"/>
    <property type="match status" value="1"/>
</dbReference>
<evidence type="ECO:0000259" key="1">
    <source>
        <dbReference type="PROSITE" id="PS50883"/>
    </source>
</evidence>
<gene>
    <name evidence="3" type="ORF">F8A88_08440</name>
</gene>
<organism evidence="3 4">
    <name type="scientific">Pseudodesulfovibrio senegalensis</name>
    <dbReference type="NCBI Taxonomy" id="1721087"/>
    <lineage>
        <taxon>Bacteria</taxon>
        <taxon>Pseudomonadati</taxon>
        <taxon>Thermodesulfobacteriota</taxon>
        <taxon>Desulfovibrionia</taxon>
        <taxon>Desulfovibrionales</taxon>
        <taxon>Desulfovibrionaceae</taxon>
    </lineage>
</organism>
<name>A0A6N6N3H3_9BACT</name>
<dbReference type="Gene3D" id="3.20.20.450">
    <property type="entry name" value="EAL domain"/>
    <property type="match status" value="1"/>
</dbReference>
<dbReference type="InterPro" id="IPR035919">
    <property type="entry name" value="EAL_sf"/>
</dbReference>
<dbReference type="InterPro" id="IPR052340">
    <property type="entry name" value="RNase_Y/CdgJ"/>
</dbReference>
<dbReference type="SUPFAM" id="SSF109604">
    <property type="entry name" value="HD-domain/PDEase-like"/>
    <property type="match status" value="1"/>
</dbReference>
<feature type="domain" description="HDOD" evidence="2">
    <location>
        <begin position="212"/>
        <end position="401"/>
    </location>
</feature>
<dbReference type="PIRSF" id="PIRSF003180">
    <property type="entry name" value="DiGMPpdiest_YuxH"/>
    <property type="match status" value="1"/>
</dbReference>
<dbReference type="EMBL" id="WAIE01000003">
    <property type="protein sequence ID" value="KAB1441619.1"/>
    <property type="molecule type" value="Genomic_DNA"/>
</dbReference>
<dbReference type="Pfam" id="PF08668">
    <property type="entry name" value="HDOD"/>
    <property type="match status" value="1"/>
</dbReference>
<dbReference type="Proteomes" id="UP000438699">
    <property type="component" value="Unassembled WGS sequence"/>
</dbReference>
<evidence type="ECO:0000259" key="2">
    <source>
        <dbReference type="PROSITE" id="PS51833"/>
    </source>
</evidence>
<proteinExistence type="predicted"/>
<dbReference type="AlphaFoldDB" id="A0A6N6N3H3"/>
<dbReference type="SUPFAM" id="SSF141868">
    <property type="entry name" value="EAL domain-like"/>
    <property type="match status" value="1"/>
</dbReference>
<dbReference type="Pfam" id="PF00563">
    <property type="entry name" value="EAL"/>
    <property type="match status" value="1"/>
</dbReference>
<dbReference type="PANTHER" id="PTHR33525:SF4">
    <property type="entry name" value="CYCLIC DI-GMP PHOSPHODIESTERASE CDGJ"/>
    <property type="match status" value="1"/>
</dbReference>
<dbReference type="InterPro" id="IPR013976">
    <property type="entry name" value="HDOD"/>
</dbReference>
<dbReference type="PROSITE" id="PS50883">
    <property type="entry name" value="EAL"/>
    <property type="match status" value="1"/>
</dbReference>
<evidence type="ECO:0000313" key="3">
    <source>
        <dbReference type="EMBL" id="KAB1441619.1"/>
    </source>
</evidence>
<dbReference type="InterPro" id="IPR001633">
    <property type="entry name" value="EAL_dom"/>
</dbReference>
<feature type="domain" description="EAL" evidence="1">
    <location>
        <begin position="1"/>
        <end position="218"/>
    </location>
</feature>